<dbReference type="KEGG" id="poj:PtoMrB4_26130"/>
<dbReference type="EMBL" id="AP022642">
    <property type="protein sequence ID" value="BCA28636.1"/>
    <property type="molecule type" value="Genomic_DNA"/>
</dbReference>
<accession>A0A679GCX4</accession>
<reference evidence="2 3" key="1">
    <citation type="journal article" date="2020" name="Microbiol. Resour. Announc.">
        <title>Complete genome sequence of Pseudomonas otitidis strain MrB4, isolated from Lake Biwa in Japan.</title>
        <authorList>
            <person name="Miyazaki K."/>
            <person name="Hase E."/>
            <person name="Maruya T."/>
        </authorList>
    </citation>
    <scope>NUCLEOTIDE SEQUENCE [LARGE SCALE GENOMIC DNA]</scope>
    <source>
        <strain evidence="2 3">MrB4</strain>
    </source>
</reference>
<evidence type="ECO:0000313" key="3">
    <source>
        <dbReference type="Proteomes" id="UP000501237"/>
    </source>
</evidence>
<proteinExistence type="predicted"/>
<gene>
    <name evidence="2" type="ORF">PtoMrB4_26130</name>
</gene>
<organism evidence="2 3">
    <name type="scientific">Metapseudomonas otitidis</name>
    <dbReference type="NCBI Taxonomy" id="319939"/>
    <lineage>
        <taxon>Bacteria</taxon>
        <taxon>Pseudomonadati</taxon>
        <taxon>Pseudomonadota</taxon>
        <taxon>Gammaproteobacteria</taxon>
        <taxon>Pseudomonadales</taxon>
        <taxon>Pseudomonadaceae</taxon>
        <taxon>Metapseudomonas</taxon>
    </lineage>
</organism>
<protein>
    <submittedName>
        <fullName evidence="2">Uncharacterized protein</fullName>
    </submittedName>
</protein>
<dbReference type="AlphaFoldDB" id="A0A679GCX4"/>
<feature type="region of interest" description="Disordered" evidence="1">
    <location>
        <begin position="1"/>
        <end position="25"/>
    </location>
</feature>
<dbReference type="Proteomes" id="UP000501237">
    <property type="component" value="Chromosome"/>
</dbReference>
<name>A0A679GCX4_9GAMM</name>
<evidence type="ECO:0000313" key="2">
    <source>
        <dbReference type="EMBL" id="BCA28636.1"/>
    </source>
</evidence>
<sequence length="57" mass="5875">MENSGGYAGLNNGDLGINLETKPEEEGEFSGANQISLAAASAITSAVIALRTRCLFT</sequence>
<evidence type="ECO:0000256" key="1">
    <source>
        <dbReference type="SAM" id="MobiDB-lite"/>
    </source>
</evidence>